<organism evidence="8 9">
    <name type="scientific">Chaetoceros tenuissimus</name>
    <dbReference type="NCBI Taxonomy" id="426638"/>
    <lineage>
        <taxon>Eukaryota</taxon>
        <taxon>Sar</taxon>
        <taxon>Stramenopiles</taxon>
        <taxon>Ochrophyta</taxon>
        <taxon>Bacillariophyta</taxon>
        <taxon>Coscinodiscophyceae</taxon>
        <taxon>Chaetocerotophycidae</taxon>
        <taxon>Chaetocerotales</taxon>
        <taxon>Chaetocerotaceae</taxon>
        <taxon>Chaetoceros</taxon>
    </lineage>
</organism>
<feature type="transmembrane region" description="Helical" evidence="5">
    <location>
        <begin position="448"/>
        <end position="468"/>
    </location>
</feature>
<evidence type="ECO:0000256" key="4">
    <source>
        <dbReference type="ARBA" id="ARBA00023136"/>
    </source>
</evidence>
<keyword evidence="4 5" id="KW-0472">Membrane</keyword>
<dbReference type="AlphaFoldDB" id="A0AAD3HDL6"/>
<feature type="chain" id="PRO_5042285985" description="Amino acid transporter transmembrane domain-containing protein" evidence="6">
    <location>
        <begin position="26"/>
        <end position="471"/>
    </location>
</feature>
<dbReference type="Pfam" id="PF01490">
    <property type="entry name" value="Aa_trans"/>
    <property type="match status" value="1"/>
</dbReference>
<evidence type="ECO:0000256" key="5">
    <source>
        <dbReference type="SAM" id="Phobius"/>
    </source>
</evidence>
<feature type="transmembrane region" description="Helical" evidence="5">
    <location>
        <begin position="255"/>
        <end position="276"/>
    </location>
</feature>
<evidence type="ECO:0000256" key="2">
    <source>
        <dbReference type="ARBA" id="ARBA00022692"/>
    </source>
</evidence>
<comment type="caution">
    <text evidence="8">The sequence shown here is derived from an EMBL/GenBank/DDBJ whole genome shotgun (WGS) entry which is preliminary data.</text>
</comment>
<keyword evidence="6" id="KW-0732">Signal</keyword>
<dbReference type="Proteomes" id="UP001054902">
    <property type="component" value="Unassembled WGS sequence"/>
</dbReference>
<evidence type="ECO:0000313" key="8">
    <source>
        <dbReference type="EMBL" id="GFH59148.1"/>
    </source>
</evidence>
<dbReference type="GO" id="GO:0016020">
    <property type="term" value="C:membrane"/>
    <property type="evidence" value="ECO:0007669"/>
    <property type="project" value="UniProtKB-SubCell"/>
</dbReference>
<gene>
    <name evidence="8" type="ORF">CTEN210_15624</name>
</gene>
<keyword evidence="3 5" id="KW-1133">Transmembrane helix</keyword>
<sequence length="471" mass="49653">MKYHRSSLFLAFLAISLVASSEASAAFKPRSLLVSNAQHEGIREDVTRYEISQRGGDAGSKSSLSTAMFNLVKGIVGVGVLSLPAGIASFGDHQSAIIPAVALIAVMGSFSGYNFSLIGRICAYTGASSYSDAWQKSVGESSAWIPATACSAKTFLAVLAYSMVLAETFQGIVNTMGIRAGRAQTLITLTATVLFPLCSMKNLASLAPFSIMGIIGMLFTVGVMVVRYLDGSYALPAGKFLESIGKLPVFGKKGASAALTPNAFILVCMLSTAFMAHFNAPKFYNELENNTIERFNTLVGTSFAVSIAFFSAAASLGFATFGSSSQGFILSNYSSKDALIGISRIAVAFSLIFTYPLVFVGCRDGFLSLLKVPKEKQTDSYLNKLTITLLAVITTAAIFMKDLSFVMSFGGATLGNALIYVFPALMFKGVVKSMGDSATAAMKNEARFVTFSLLLGVGVGIIGATMAVKSL</sequence>
<keyword evidence="9" id="KW-1185">Reference proteome</keyword>
<evidence type="ECO:0000256" key="3">
    <source>
        <dbReference type="ARBA" id="ARBA00022989"/>
    </source>
</evidence>
<proteinExistence type="predicted"/>
<feature type="transmembrane region" description="Helical" evidence="5">
    <location>
        <begin position="381"/>
        <end position="399"/>
    </location>
</feature>
<feature type="transmembrane region" description="Helical" evidence="5">
    <location>
        <begin position="338"/>
        <end position="360"/>
    </location>
</feature>
<evidence type="ECO:0000256" key="6">
    <source>
        <dbReference type="SAM" id="SignalP"/>
    </source>
</evidence>
<feature type="transmembrane region" description="Helical" evidence="5">
    <location>
        <begin position="143"/>
        <end position="166"/>
    </location>
</feature>
<protein>
    <recommendedName>
        <fullName evidence="7">Amino acid transporter transmembrane domain-containing protein</fullName>
    </recommendedName>
</protein>
<name>A0AAD3HDL6_9STRA</name>
<evidence type="ECO:0000256" key="1">
    <source>
        <dbReference type="ARBA" id="ARBA00004141"/>
    </source>
</evidence>
<accession>A0AAD3HDL6</accession>
<evidence type="ECO:0000259" key="7">
    <source>
        <dbReference type="Pfam" id="PF01490"/>
    </source>
</evidence>
<evidence type="ECO:0000313" key="9">
    <source>
        <dbReference type="Proteomes" id="UP001054902"/>
    </source>
</evidence>
<dbReference type="EMBL" id="BLLK01000062">
    <property type="protein sequence ID" value="GFH59148.1"/>
    <property type="molecule type" value="Genomic_DNA"/>
</dbReference>
<feature type="transmembrane region" description="Helical" evidence="5">
    <location>
        <begin position="97"/>
        <end position="123"/>
    </location>
</feature>
<feature type="domain" description="Amino acid transporter transmembrane" evidence="7">
    <location>
        <begin position="61"/>
        <end position="461"/>
    </location>
</feature>
<comment type="subcellular location">
    <subcellularLocation>
        <location evidence="1">Membrane</location>
        <topology evidence="1">Multi-pass membrane protein</topology>
    </subcellularLocation>
</comment>
<feature type="transmembrane region" description="Helical" evidence="5">
    <location>
        <begin position="71"/>
        <end position="90"/>
    </location>
</feature>
<dbReference type="InterPro" id="IPR013057">
    <property type="entry name" value="AA_transpt_TM"/>
</dbReference>
<reference evidence="8 9" key="1">
    <citation type="journal article" date="2021" name="Sci. Rep.">
        <title>The genome of the diatom Chaetoceros tenuissimus carries an ancient integrated fragment of an extant virus.</title>
        <authorList>
            <person name="Hongo Y."/>
            <person name="Kimura K."/>
            <person name="Takaki Y."/>
            <person name="Yoshida Y."/>
            <person name="Baba S."/>
            <person name="Kobayashi G."/>
            <person name="Nagasaki K."/>
            <person name="Hano T."/>
            <person name="Tomaru Y."/>
        </authorList>
    </citation>
    <scope>NUCLEOTIDE SEQUENCE [LARGE SCALE GENOMIC DNA]</scope>
    <source>
        <strain evidence="8 9">NIES-3715</strain>
    </source>
</reference>
<feature type="transmembrane region" description="Helical" evidence="5">
    <location>
        <begin position="297"/>
        <end position="318"/>
    </location>
</feature>
<feature type="transmembrane region" description="Helical" evidence="5">
    <location>
        <begin position="209"/>
        <end position="229"/>
    </location>
</feature>
<dbReference type="PANTHER" id="PTHR22950">
    <property type="entry name" value="AMINO ACID TRANSPORTER"/>
    <property type="match status" value="1"/>
</dbReference>
<dbReference type="GO" id="GO:0015179">
    <property type="term" value="F:L-amino acid transmembrane transporter activity"/>
    <property type="evidence" value="ECO:0007669"/>
    <property type="project" value="TreeGrafter"/>
</dbReference>
<feature type="signal peptide" evidence="6">
    <location>
        <begin position="1"/>
        <end position="25"/>
    </location>
</feature>
<dbReference type="PANTHER" id="PTHR22950:SF652">
    <property type="entry name" value="TRANSMEMBRANE AMINO ACID TRANSPORTER FAMILY PROTEIN"/>
    <property type="match status" value="1"/>
</dbReference>
<feature type="transmembrane region" description="Helical" evidence="5">
    <location>
        <begin position="405"/>
        <end position="427"/>
    </location>
</feature>
<keyword evidence="2 5" id="KW-0812">Transmembrane</keyword>